<protein>
    <submittedName>
        <fullName evidence="1">Uncharacterized protein</fullName>
    </submittedName>
</protein>
<keyword evidence="2" id="KW-1185">Reference proteome</keyword>
<evidence type="ECO:0000313" key="1">
    <source>
        <dbReference type="EMBL" id="GAA0338844.1"/>
    </source>
</evidence>
<evidence type="ECO:0000313" key="2">
    <source>
        <dbReference type="Proteomes" id="UP001500782"/>
    </source>
</evidence>
<comment type="caution">
    <text evidence="1">The sequence shown here is derived from an EMBL/GenBank/DDBJ whole genome shotgun (WGS) entry which is preliminary data.</text>
</comment>
<gene>
    <name evidence="1" type="ORF">GCM10008967_31410</name>
</gene>
<dbReference type="Proteomes" id="UP001500782">
    <property type="component" value="Unassembled WGS sequence"/>
</dbReference>
<accession>A0ABN0WIV6</accession>
<organism evidence="1 2">
    <name type="scientific">Bacillus carboniphilus</name>
    <dbReference type="NCBI Taxonomy" id="86663"/>
    <lineage>
        <taxon>Bacteria</taxon>
        <taxon>Bacillati</taxon>
        <taxon>Bacillota</taxon>
        <taxon>Bacilli</taxon>
        <taxon>Bacillales</taxon>
        <taxon>Bacillaceae</taxon>
        <taxon>Bacillus</taxon>
    </lineage>
</organism>
<reference evidence="2" key="1">
    <citation type="journal article" date="2019" name="Int. J. Syst. Evol. Microbiol.">
        <title>The Global Catalogue of Microorganisms (GCM) 10K type strain sequencing project: providing services to taxonomists for standard genome sequencing and annotation.</title>
        <authorList>
            <consortium name="The Broad Institute Genomics Platform"/>
            <consortium name="The Broad Institute Genome Sequencing Center for Infectious Disease"/>
            <person name="Wu L."/>
            <person name="Ma J."/>
        </authorList>
    </citation>
    <scope>NUCLEOTIDE SEQUENCE [LARGE SCALE GENOMIC DNA]</scope>
    <source>
        <strain evidence="2">JCM 9731</strain>
    </source>
</reference>
<sequence length="104" mass="12113">MDLDTIYSNFVNFISQNEEIHLVELKKVVGVPFIYIHGPIELTTAEKKIKEASSKSMRGKRLSSQTVYVRSDESLHVFRHRFYVPQRKMFCCGNLCVDCVRLSR</sequence>
<dbReference type="RefSeq" id="WP_343800920.1">
    <property type="nucleotide sequence ID" value="NZ_BAAADJ010000055.1"/>
</dbReference>
<proteinExistence type="predicted"/>
<name>A0ABN0WIV6_9BACI</name>
<dbReference type="EMBL" id="BAAADJ010000055">
    <property type="protein sequence ID" value="GAA0338844.1"/>
    <property type="molecule type" value="Genomic_DNA"/>
</dbReference>